<organism evidence="1 3">
    <name type="scientific">Punica granatum</name>
    <name type="common">Pomegranate</name>
    <dbReference type="NCBI Taxonomy" id="22663"/>
    <lineage>
        <taxon>Eukaryota</taxon>
        <taxon>Viridiplantae</taxon>
        <taxon>Streptophyta</taxon>
        <taxon>Embryophyta</taxon>
        <taxon>Tracheophyta</taxon>
        <taxon>Spermatophyta</taxon>
        <taxon>Magnoliopsida</taxon>
        <taxon>eudicotyledons</taxon>
        <taxon>Gunneridae</taxon>
        <taxon>Pentapetalae</taxon>
        <taxon>rosids</taxon>
        <taxon>malvids</taxon>
        <taxon>Myrtales</taxon>
        <taxon>Lythraceae</taxon>
        <taxon>Punica</taxon>
    </lineage>
</organism>
<dbReference type="AlphaFoldDB" id="A0A218WT59"/>
<dbReference type="Proteomes" id="UP000197138">
    <property type="component" value="Unassembled WGS sequence"/>
</dbReference>
<keyword evidence="4" id="KW-1185">Reference proteome</keyword>
<gene>
    <name evidence="1" type="ORF">CDL15_Pgr009477</name>
    <name evidence="2" type="ORF">CRG98_023653</name>
</gene>
<protein>
    <submittedName>
        <fullName evidence="1">Uncharacterized protein</fullName>
    </submittedName>
</protein>
<reference evidence="1" key="2">
    <citation type="submission" date="2017-06" db="EMBL/GenBank/DDBJ databases">
        <title>The pomegranate genome and the genomics of punicalagin biosynthesis.</title>
        <authorList>
            <person name="Xu C."/>
        </authorList>
    </citation>
    <scope>NUCLEOTIDE SEQUENCE [LARGE SCALE GENOMIC DNA]</scope>
    <source>
        <tissue evidence="1">Fresh leaf</tissue>
    </source>
</reference>
<proteinExistence type="predicted"/>
<evidence type="ECO:0000313" key="4">
    <source>
        <dbReference type="Proteomes" id="UP000233551"/>
    </source>
</evidence>
<evidence type="ECO:0000313" key="1">
    <source>
        <dbReference type="EMBL" id="OWM75833.1"/>
    </source>
</evidence>
<reference evidence="3" key="1">
    <citation type="journal article" date="2017" name="Plant J.">
        <title>The pomegranate (Punica granatum L.) genome and the genomics of punicalagin biosynthesis.</title>
        <authorList>
            <person name="Qin G."/>
            <person name="Xu C."/>
            <person name="Ming R."/>
            <person name="Tang H."/>
            <person name="Guyot R."/>
            <person name="Kramer E.M."/>
            <person name="Hu Y."/>
            <person name="Yi X."/>
            <person name="Qi Y."/>
            <person name="Xu X."/>
            <person name="Gao Z."/>
            <person name="Pan H."/>
            <person name="Jian J."/>
            <person name="Tian Y."/>
            <person name="Yue Z."/>
            <person name="Xu Y."/>
        </authorList>
    </citation>
    <scope>NUCLEOTIDE SEQUENCE [LARGE SCALE GENOMIC DNA]</scope>
    <source>
        <strain evidence="3">cv. Dabenzi</strain>
    </source>
</reference>
<dbReference type="Proteomes" id="UP000233551">
    <property type="component" value="Unassembled WGS sequence"/>
</dbReference>
<reference evidence="2 4" key="3">
    <citation type="submission" date="2017-11" db="EMBL/GenBank/DDBJ databases">
        <title>De-novo sequencing of pomegranate (Punica granatum L.) genome.</title>
        <authorList>
            <person name="Akparov Z."/>
            <person name="Amiraslanov A."/>
            <person name="Hajiyeva S."/>
            <person name="Abbasov M."/>
            <person name="Kaur K."/>
            <person name="Hamwieh A."/>
            <person name="Solovyev V."/>
            <person name="Salamov A."/>
            <person name="Braich B."/>
            <person name="Kosarev P."/>
            <person name="Mahmoud A."/>
            <person name="Hajiyev E."/>
            <person name="Babayeva S."/>
            <person name="Izzatullayeva V."/>
            <person name="Mammadov A."/>
            <person name="Mammadov A."/>
            <person name="Sharifova S."/>
            <person name="Ojaghi J."/>
            <person name="Eynullazada K."/>
            <person name="Bayramov B."/>
            <person name="Abdulazimova A."/>
            <person name="Shahmuradov I."/>
        </authorList>
    </citation>
    <scope>NUCLEOTIDE SEQUENCE [LARGE SCALE GENOMIC DNA]</scope>
    <source>
        <strain evidence="2">AG2017</strain>
        <strain evidence="4">cv. AG2017</strain>
        <tissue evidence="2">Leaf</tissue>
    </source>
</reference>
<comment type="caution">
    <text evidence="1">The sequence shown here is derived from an EMBL/GenBank/DDBJ whole genome shotgun (WGS) entry which is preliminary data.</text>
</comment>
<evidence type="ECO:0000313" key="2">
    <source>
        <dbReference type="EMBL" id="PKI55921.1"/>
    </source>
</evidence>
<accession>A0A218WT59</accession>
<sequence length="76" mass="8222">MERKWSRISILQGDPTLGPFAVIVVDGFQNFGLFVVTRVGLVTFDQVTLDLVIVDTVTVVGACDNGPLALTALNRM</sequence>
<dbReference type="EMBL" id="MTKT01003224">
    <property type="protein sequence ID" value="OWM75833.1"/>
    <property type="molecule type" value="Genomic_DNA"/>
</dbReference>
<name>A0A218WT59_PUNGR</name>
<dbReference type="EMBL" id="PGOL01001654">
    <property type="protein sequence ID" value="PKI55921.1"/>
    <property type="molecule type" value="Genomic_DNA"/>
</dbReference>
<evidence type="ECO:0000313" key="3">
    <source>
        <dbReference type="Proteomes" id="UP000197138"/>
    </source>
</evidence>